<accession>A0A1C1CMP0</accession>
<dbReference type="EMBL" id="LGRB01000010">
    <property type="protein sequence ID" value="OCT49753.1"/>
    <property type="molecule type" value="Genomic_DNA"/>
</dbReference>
<feature type="region of interest" description="Disordered" evidence="1">
    <location>
        <begin position="61"/>
        <end position="82"/>
    </location>
</feature>
<name>A0A1C1CMP0_9EURO</name>
<evidence type="ECO:0000256" key="1">
    <source>
        <dbReference type="SAM" id="MobiDB-lite"/>
    </source>
</evidence>
<reference evidence="3" key="1">
    <citation type="submission" date="2015-07" db="EMBL/GenBank/DDBJ databases">
        <authorList>
            <person name="Teixeira M.M."/>
            <person name="Souza R.C."/>
            <person name="Almeida L.G."/>
            <person name="Vicente V.A."/>
            <person name="de Hoog S."/>
            <person name="Bocca A.L."/>
            <person name="de Almeida S.R."/>
            <person name="Vasconcelos A.T."/>
            <person name="Felipe M.S."/>
        </authorList>
    </citation>
    <scope>NUCLEOTIDE SEQUENCE [LARGE SCALE GENOMIC DNA]</scope>
    <source>
        <strain evidence="3">KSF</strain>
    </source>
</reference>
<gene>
    <name evidence="2" type="ORF">CLCR_07710</name>
</gene>
<organism evidence="2 3">
    <name type="scientific">Cladophialophora carrionii</name>
    <dbReference type="NCBI Taxonomy" id="86049"/>
    <lineage>
        <taxon>Eukaryota</taxon>
        <taxon>Fungi</taxon>
        <taxon>Dikarya</taxon>
        <taxon>Ascomycota</taxon>
        <taxon>Pezizomycotina</taxon>
        <taxon>Eurotiomycetes</taxon>
        <taxon>Chaetothyriomycetidae</taxon>
        <taxon>Chaetothyriales</taxon>
        <taxon>Herpotrichiellaceae</taxon>
        <taxon>Cladophialophora</taxon>
    </lineage>
</organism>
<evidence type="ECO:0000313" key="2">
    <source>
        <dbReference type="EMBL" id="OCT49753.1"/>
    </source>
</evidence>
<sequence length="155" mass="17462">MRRRFQLHYVPSQKKKTVLEESRGRDDGGAPAFDRCKANEGASLQKCVIRDDHIVRRMLAADHSEDDNLPQEQKRRRFNPISNQGKRAYELLRIDRHTIRCCRDYGISRASHASTVTDLALPAFSFCAQHASSSSVASHELSTNSTLHALTLGSL</sequence>
<dbReference type="AlphaFoldDB" id="A0A1C1CMP0"/>
<protein>
    <submittedName>
        <fullName evidence="2">Uncharacterized protein</fullName>
    </submittedName>
</protein>
<dbReference type="VEuPathDB" id="FungiDB:CLCR_07710"/>
<proteinExistence type="predicted"/>
<keyword evidence="3" id="KW-1185">Reference proteome</keyword>
<evidence type="ECO:0000313" key="3">
    <source>
        <dbReference type="Proteomes" id="UP000094526"/>
    </source>
</evidence>
<dbReference type="Proteomes" id="UP000094526">
    <property type="component" value="Unassembled WGS sequence"/>
</dbReference>
<comment type="caution">
    <text evidence="2">The sequence shown here is derived from an EMBL/GenBank/DDBJ whole genome shotgun (WGS) entry which is preliminary data.</text>
</comment>